<dbReference type="InterPro" id="IPR045784">
    <property type="entry name" value="Radical_SAM_N2"/>
</dbReference>
<dbReference type="RefSeq" id="WP_162423639.1">
    <property type="nucleotide sequence ID" value="NZ_WVIE01000013.1"/>
</dbReference>
<dbReference type="AlphaFoldDB" id="A0A8J7Z109"/>
<dbReference type="GO" id="GO:0051536">
    <property type="term" value="F:iron-sulfur cluster binding"/>
    <property type="evidence" value="ECO:0007669"/>
    <property type="project" value="InterPro"/>
</dbReference>
<dbReference type="InterPro" id="IPR023404">
    <property type="entry name" value="rSAM_horseshoe"/>
</dbReference>
<dbReference type="InterPro" id="IPR007197">
    <property type="entry name" value="rSAM"/>
</dbReference>
<comment type="caution">
    <text evidence="2">The sequence shown here is derived from an EMBL/GenBank/DDBJ whole genome shotgun (WGS) entry which is preliminary data.</text>
</comment>
<dbReference type="PANTHER" id="PTHR42731:SF1">
    <property type="entry name" value="RADICAL SAM DOMAIN PROTEIN"/>
    <property type="match status" value="1"/>
</dbReference>
<dbReference type="SFLD" id="SFLDG01082">
    <property type="entry name" value="B12-binding_domain_containing"/>
    <property type="match status" value="1"/>
</dbReference>
<dbReference type="SMART" id="SM00729">
    <property type="entry name" value="Elp3"/>
    <property type="match status" value="1"/>
</dbReference>
<dbReference type="InterPro" id="IPR058240">
    <property type="entry name" value="rSAM_sf"/>
</dbReference>
<gene>
    <name evidence="2" type="ORF">GS601_12570</name>
</gene>
<evidence type="ECO:0000313" key="3">
    <source>
        <dbReference type="Proteomes" id="UP000646053"/>
    </source>
</evidence>
<protein>
    <submittedName>
        <fullName evidence="2">Radical SAM protein</fullName>
    </submittedName>
</protein>
<dbReference type="Gene3D" id="3.80.30.20">
    <property type="entry name" value="tm_1862 like domain"/>
    <property type="match status" value="1"/>
</dbReference>
<dbReference type="SFLD" id="SFLDS00029">
    <property type="entry name" value="Radical_SAM"/>
    <property type="match status" value="1"/>
</dbReference>
<dbReference type="PANTHER" id="PTHR42731">
    <property type="entry name" value="SLL1084 PROTEIN"/>
    <property type="match status" value="1"/>
</dbReference>
<dbReference type="GO" id="GO:0003824">
    <property type="term" value="F:catalytic activity"/>
    <property type="evidence" value="ECO:0007669"/>
    <property type="project" value="InterPro"/>
</dbReference>
<dbReference type="Proteomes" id="UP000646053">
    <property type="component" value="Unassembled WGS sequence"/>
</dbReference>
<accession>A0A8J7Z109</accession>
<feature type="domain" description="Radical SAM core" evidence="1">
    <location>
        <begin position="220"/>
        <end position="444"/>
    </location>
</feature>
<sequence length="547" mass="60685">MTSLPLSDERLLFTPATSQADAIPLIFAFPNEYTVGITSLGFQVVWATLASRPDLEVSRLFTDGHESLPSHPEILGFSMSWELDYVNILGLLESLGVPIRSQNRTSDHPLVFGGGPVLTANPEPYADFFDVFLLGDGEILLNAFINAYQEVRHADRDTQLRHLAQVSGIYVPSLYDVTYESAEGAIAAIKPIDSTIPATVEKQTYRGNTLSTSTVVTEKAAWENIFMVEVVRSCPEMCRFCLASYLTLPFRIADVEDSLMPAIARGLEVTNRLGLLGASVTQHPEFETLLDYLNAPKYDDVRISLASVRTNTVTEKLAKTLVKHDSKSITIAVESGSDRLRQIINKKLTTDEIIQAGINAKAGGLSSVKLYGMVGLPGEESGDLDRTVQMMRELKKAAPGLRLTLGCSTFVPKAHTPFQWFGVNPHAEKRLQFLQKNLRSQGIDFRPESYNWSVIQALLSRGDRRLSTLLELTRHYGDSLGSYRRAFKELRGQIPDLEFYVHQNWSLEQILPWSHLQGALPLSTLEKHLQGAVALFPQPPKELVATG</sequence>
<evidence type="ECO:0000259" key="1">
    <source>
        <dbReference type="PROSITE" id="PS51918"/>
    </source>
</evidence>
<dbReference type="CDD" id="cd01335">
    <property type="entry name" value="Radical_SAM"/>
    <property type="match status" value="1"/>
</dbReference>
<dbReference type="InterPro" id="IPR006638">
    <property type="entry name" value="Elp3/MiaA/NifB-like_rSAM"/>
</dbReference>
<evidence type="ECO:0000313" key="2">
    <source>
        <dbReference type="EMBL" id="NDJ18112.1"/>
    </source>
</evidence>
<dbReference type="Pfam" id="PF19864">
    <property type="entry name" value="Radical_SAM_N2"/>
    <property type="match status" value="1"/>
</dbReference>
<proteinExistence type="predicted"/>
<reference evidence="2" key="1">
    <citation type="submission" date="2019-12" db="EMBL/GenBank/DDBJ databases">
        <title>High-Quality draft genome sequences of three cyanobacteria isolated from the limestone walls of the Old Cathedral of Coimbra.</title>
        <authorList>
            <person name="Tiago I."/>
            <person name="Soares F."/>
            <person name="Portugal A."/>
        </authorList>
    </citation>
    <scope>NUCLEOTIDE SEQUENCE</scope>
    <source>
        <strain evidence="2">A</strain>
    </source>
</reference>
<dbReference type="Pfam" id="PF04055">
    <property type="entry name" value="Radical_SAM"/>
    <property type="match status" value="1"/>
</dbReference>
<name>A0A8J7Z109_9CYAN</name>
<organism evidence="2 3">
    <name type="scientific">Myxacorys almedinensis A</name>
    <dbReference type="NCBI Taxonomy" id="2690445"/>
    <lineage>
        <taxon>Bacteria</taxon>
        <taxon>Bacillati</taxon>
        <taxon>Cyanobacteriota</taxon>
        <taxon>Cyanophyceae</taxon>
        <taxon>Leptolyngbyales</taxon>
        <taxon>Leptolyngbyaceae</taxon>
        <taxon>Myxacorys</taxon>
        <taxon>Myxacorys almedinensis</taxon>
    </lineage>
</organism>
<dbReference type="PROSITE" id="PS51918">
    <property type="entry name" value="RADICAL_SAM"/>
    <property type="match status" value="1"/>
</dbReference>
<dbReference type="EMBL" id="WVIE01000013">
    <property type="protein sequence ID" value="NDJ18112.1"/>
    <property type="molecule type" value="Genomic_DNA"/>
</dbReference>
<keyword evidence="3" id="KW-1185">Reference proteome</keyword>
<dbReference type="SUPFAM" id="SSF102114">
    <property type="entry name" value="Radical SAM enzymes"/>
    <property type="match status" value="1"/>
</dbReference>